<accession>A0ABV6P408</accession>
<keyword evidence="3" id="KW-1185">Reference proteome</keyword>
<organism evidence="2 3">
    <name type="scientific">Plantactinospora siamensis</name>
    <dbReference type="NCBI Taxonomy" id="555372"/>
    <lineage>
        <taxon>Bacteria</taxon>
        <taxon>Bacillati</taxon>
        <taxon>Actinomycetota</taxon>
        <taxon>Actinomycetes</taxon>
        <taxon>Micromonosporales</taxon>
        <taxon>Micromonosporaceae</taxon>
        <taxon>Plantactinospora</taxon>
    </lineage>
</organism>
<feature type="region of interest" description="Disordered" evidence="1">
    <location>
        <begin position="68"/>
        <end position="107"/>
    </location>
</feature>
<gene>
    <name evidence="2" type="ORF">ACFFHU_24070</name>
</gene>
<proteinExistence type="predicted"/>
<feature type="compositionally biased region" description="Low complexity" evidence="1">
    <location>
        <begin position="78"/>
        <end position="107"/>
    </location>
</feature>
<evidence type="ECO:0000256" key="1">
    <source>
        <dbReference type="SAM" id="MobiDB-lite"/>
    </source>
</evidence>
<reference evidence="2 3" key="1">
    <citation type="submission" date="2024-09" db="EMBL/GenBank/DDBJ databases">
        <authorList>
            <person name="Sun Q."/>
            <person name="Mori K."/>
        </authorList>
    </citation>
    <scope>NUCLEOTIDE SEQUENCE [LARGE SCALE GENOMIC DNA]</scope>
    <source>
        <strain evidence="2 3">TBRC 2205</strain>
    </source>
</reference>
<name>A0ABV6P408_9ACTN</name>
<sequence>MSDPVRTSGEPTAVPEGVTDSLLWRLATRVAAEHRLDADGRCHNLQCHSTEGPCAAARWAERALRVSGGAPAHPDVHAGGAASGGAARPAARTEAPAAWSAPRSSAA</sequence>
<evidence type="ECO:0000313" key="3">
    <source>
        <dbReference type="Proteomes" id="UP001589894"/>
    </source>
</evidence>
<comment type="caution">
    <text evidence="2">The sequence shown here is derived from an EMBL/GenBank/DDBJ whole genome shotgun (WGS) entry which is preliminary data.</text>
</comment>
<dbReference type="Proteomes" id="UP001589894">
    <property type="component" value="Unassembled WGS sequence"/>
</dbReference>
<protein>
    <submittedName>
        <fullName evidence="2">Uncharacterized protein</fullName>
    </submittedName>
</protein>
<dbReference type="RefSeq" id="WP_377342475.1">
    <property type="nucleotide sequence ID" value="NZ_JBHLUE010000019.1"/>
</dbReference>
<evidence type="ECO:0000313" key="2">
    <source>
        <dbReference type="EMBL" id="MFC0567202.1"/>
    </source>
</evidence>
<dbReference type="EMBL" id="JBHLUE010000019">
    <property type="protein sequence ID" value="MFC0567202.1"/>
    <property type="molecule type" value="Genomic_DNA"/>
</dbReference>